<dbReference type="InterPro" id="IPR019734">
    <property type="entry name" value="TPR_rpt"/>
</dbReference>
<name>A0A1Y1CQE1_9BACT</name>
<dbReference type="GO" id="GO:0006355">
    <property type="term" value="P:regulation of DNA-templated transcription"/>
    <property type="evidence" value="ECO:0007669"/>
    <property type="project" value="InterPro"/>
</dbReference>
<reference evidence="4 5" key="1">
    <citation type="journal article" date="2018" name="Mar. Genomics">
        <title>Complete genome sequence of Marinifilaceae bacterium strain SPP2, isolated from the Antarctic marine sediment.</title>
        <authorList>
            <person name="Watanabe M."/>
            <person name="Kojima H."/>
            <person name="Fukui M."/>
        </authorList>
    </citation>
    <scope>NUCLEOTIDE SEQUENCE [LARGE SCALE GENOMIC DNA]</scope>
    <source>
        <strain evidence="4 5">SPP2</strain>
    </source>
</reference>
<feature type="chain" id="PRO_5013050342" description="HTH luxR-type domain-containing protein" evidence="3">
    <location>
        <begin position="20"/>
        <end position="545"/>
    </location>
</feature>
<feature type="coiled-coil region" evidence="1">
    <location>
        <begin position="384"/>
        <end position="415"/>
    </location>
</feature>
<accession>A0A1Y1CQE1</accession>
<gene>
    <name evidence="4" type="ORF">ALGA_4183</name>
</gene>
<feature type="signal peptide" evidence="3">
    <location>
        <begin position="1"/>
        <end position="19"/>
    </location>
</feature>
<evidence type="ECO:0000313" key="5">
    <source>
        <dbReference type="Proteomes" id="UP000218267"/>
    </source>
</evidence>
<keyword evidence="1" id="KW-0175">Coiled coil</keyword>
<dbReference type="Gene3D" id="1.10.10.10">
    <property type="entry name" value="Winged helix-like DNA-binding domain superfamily/Winged helix DNA-binding domain"/>
    <property type="match status" value="1"/>
</dbReference>
<protein>
    <recommendedName>
        <fullName evidence="6">HTH luxR-type domain-containing protein</fullName>
    </recommendedName>
</protein>
<keyword evidence="2" id="KW-0812">Transmembrane</keyword>
<reference evidence="5" key="2">
    <citation type="journal article" date="2020" name="Antonie Van Leeuwenhoek">
        <title>Labilibaculum antarcticum sp. nov., a novel facultative anaerobic, psychrotorelant bacterium isolated from marine sediment of Antarctica.</title>
        <authorList>
            <person name="Watanabe M."/>
            <person name="Kojima H."/>
            <person name="Fukui M."/>
        </authorList>
    </citation>
    <scope>NUCLEOTIDE SEQUENCE [LARGE SCALE GENOMIC DNA]</scope>
    <source>
        <strain evidence="5">SPP2</strain>
    </source>
</reference>
<sequence>MAHRLYILLFLFQPLFLLSQNQTELQVNDSTINHLYNLNTNNGLTSQFSEEMIYKLQNQYSKHIENGDTLKAIQTLSRLGTIYSHHASYSKAYQQYWDALLLADEIKDLKTIAQSHEQIAWLYSFFERENEAISYFQSSLKIKKELLKQGEISRQSLKGNYYGLTTLFREANNASKSKAYLDSCFMIHYSGGENVSASEYLLVEQSYYQLSQNHTQQALQKMQAVEPWFLKNDPAYLVILYSFIGDAYQKLGINKKSEDYYKLSIKISESSKGHMNYIPRVHQKLSDLYLSMGDYKNAFKKLREAKLLNEQLFDSRSENNRPLFEISDEFRKEKEAQSQLIQEQRLSQLEQDDKIWFLQKMLFSGTMLFISIIVIFYIRHLNTKHQTEQKLAKTNQKLENNKNKELFELKNKELAISALQLIEKDELLKSLENSLTNTPNPPSELEVKKIFKSISHNNAQNWKQFEARFVSVNESFFKNLNAAYPKLTAGERKLCALLKLNFSSKDIAKLLGISTESVHTLRYRLRKKMELDREDNLFKHLERLG</sequence>
<dbReference type="Pfam" id="PF13181">
    <property type="entry name" value="TPR_8"/>
    <property type="match status" value="3"/>
</dbReference>
<dbReference type="Proteomes" id="UP000218267">
    <property type="component" value="Chromosome"/>
</dbReference>
<keyword evidence="5" id="KW-1185">Reference proteome</keyword>
<dbReference type="EMBL" id="AP018042">
    <property type="protein sequence ID" value="BAX82474.1"/>
    <property type="molecule type" value="Genomic_DNA"/>
</dbReference>
<keyword evidence="3" id="KW-0732">Signal</keyword>
<dbReference type="SUPFAM" id="SSF48452">
    <property type="entry name" value="TPR-like"/>
    <property type="match status" value="1"/>
</dbReference>
<dbReference type="InterPro" id="IPR016032">
    <property type="entry name" value="Sig_transdc_resp-reg_C-effctor"/>
</dbReference>
<keyword evidence="2" id="KW-1133">Transmembrane helix</keyword>
<dbReference type="InterPro" id="IPR036388">
    <property type="entry name" value="WH-like_DNA-bd_sf"/>
</dbReference>
<dbReference type="SMART" id="SM00028">
    <property type="entry name" value="TPR"/>
    <property type="match status" value="4"/>
</dbReference>
<dbReference type="RefSeq" id="WP_096432825.1">
    <property type="nucleotide sequence ID" value="NZ_AP018042.1"/>
</dbReference>
<dbReference type="GO" id="GO:0003677">
    <property type="term" value="F:DNA binding"/>
    <property type="evidence" value="ECO:0007669"/>
    <property type="project" value="InterPro"/>
</dbReference>
<organism evidence="4 5">
    <name type="scientific">Labilibaculum antarcticum</name>
    <dbReference type="NCBI Taxonomy" id="1717717"/>
    <lineage>
        <taxon>Bacteria</taxon>
        <taxon>Pseudomonadati</taxon>
        <taxon>Bacteroidota</taxon>
        <taxon>Bacteroidia</taxon>
        <taxon>Marinilabiliales</taxon>
        <taxon>Marinifilaceae</taxon>
        <taxon>Labilibaculum</taxon>
    </lineage>
</organism>
<evidence type="ECO:0000256" key="1">
    <source>
        <dbReference type="SAM" id="Coils"/>
    </source>
</evidence>
<dbReference type="OrthoDB" id="1523128at2"/>
<evidence type="ECO:0000256" key="2">
    <source>
        <dbReference type="SAM" id="Phobius"/>
    </source>
</evidence>
<evidence type="ECO:0000256" key="3">
    <source>
        <dbReference type="SAM" id="SignalP"/>
    </source>
</evidence>
<dbReference type="SUPFAM" id="SSF46894">
    <property type="entry name" value="C-terminal effector domain of the bipartite response regulators"/>
    <property type="match status" value="1"/>
</dbReference>
<keyword evidence="2" id="KW-0472">Membrane</keyword>
<proteinExistence type="predicted"/>
<feature type="transmembrane region" description="Helical" evidence="2">
    <location>
        <begin position="355"/>
        <end position="378"/>
    </location>
</feature>
<dbReference type="Gene3D" id="1.25.40.10">
    <property type="entry name" value="Tetratricopeptide repeat domain"/>
    <property type="match status" value="2"/>
</dbReference>
<dbReference type="KEGG" id="mbas:ALGA_4183"/>
<evidence type="ECO:0000313" key="4">
    <source>
        <dbReference type="EMBL" id="BAX82474.1"/>
    </source>
</evidence>
<evidence type="ECO:0008006" key="6">
    <source>
        <dbReference type="Google" id="ProtNLM"/>
    </source>
</evidence>
<dbReference type="AlphaFoldDB" id="A0A1Y1CQE1"/>
<dbReference type="InterPro" id="IPR011990">
    <property type="entry name" value="TPR-like_helical_dom_sf"/>
</dbReference>